<proteinExistence type="predicted"/>
<keyword evidence="2" id="KW-1185">Reference proteome</keyword>
<accession>A0A099T0S6</accession>
<sequence length="303" mass="32700">MCIALLLVTCSGCLGSSSDEEVNETITSFLTSFNNGDLNTAFSYYEGKDFLVPATLEIKFNNRGILIDSIKQFELKDTVVDGDVGYTTAVCEVTHFEKNKAAGTEQKLIYFRVQKVGALWVITKVDLDGPISASETLENIEVPATPVDPIINNIPLISGVTVAVLALGIILNKKDKSGGGSTPLLDISTAVPVEKEALAQFIKFVPAHQYSAGSKAAVDIWIKNFSQQSYDNLAVIANFPGTVKVKKPALSFGSIGPGETVKKTWNITPAISGWVAIEEPMVVFEYAGTRYSGQLDPVWLNVQ</sequence>
<dbReference type="AlphaFoldDB" id="A0A099T0S6"/>
<protein>
    <submittedName>
        <fullName evidence="1">Uncharacterized protein</fullName>
    </submittedName>
</protein>
<dbReference type="Proteomes" id="UP000029859">
    <property type="component" value="Unassembled WGS sequence"/>
</dbReference>
<comment type="caution">
    <text evidence="1">The sequence shown here is derived from an EMBL/GenBank/DDBJ whole genome shotgun (WGS) entry which is preliminary data.</text>
</comment>
<name>A0A099T0S6_METMT</name>
<organism evidence="1 2">
    <name type="scientific">Methanococcoides methylutens</name>
    <dbReference type="NCBI Taxonomy" id="2226"/>
    <lineage>
        <taxon>Archaea</taxon>
        <taxon>Methanobacteriati</taxon>
        <taxon>Methanobacteriota</taxon>
        <taxon>Stenosarchaea group</taxon>
        <taxon>Methanomicrobia</taxon>
        <taxon>Methanosarcinales</taxon>
        <taxon>Methanosarcinaceae</taxon>
        <taxon>Methanococcoides</taxon>
    </lineage>
</organism>
<reference evidence="1 2" key="1">
    <citation type="submission" date="2014-09" db="EMBL/GenBank/DDBJ databases">
        <title>Draft genome sequence of an obligately methylotrophic methanogen, Methanococcoides methylutens, isolated from marine sediment.</title>
        <authorList>
            <person name="Guan Y."/>
            <person name="Ngugi D.K."/>
            <person name="Blom J."/>
            <person name="Ali S."/>
            <person name="Ferry J.G."/>
            <person name="Stingl U."/>
        </authorList>
    </citation>
    <scope>NUCLEOTIDE SEQUENCE [LARGE SCALE GENOMIC DNA]</scope>
    <source>
        <strain evidence="1 2">DSM 2657</strain>
    </source>
</reference>
<evidence type="ECO:0000313" key="1">
    <source>
        <dbReference type="EMBL" id="KGK98752.1"/>
    </source>
</evidence>
<dbReference type="EMBL" id="JRHO01000010">
    <property type="protein sequence ID" value="KGK98752.1"/>
    <property type="molecule type" value="Genomic_DNA"/>
</dbReference>
<gene>
    <name evidence="1" type="ORF">LI82_05480</name>
</gene>
<evidence type="ECO:0000313" key="2">
    <source>
        <dbReference type="Proteomes" id="UP000029859"/>
    </source>
</evidence>